<keyword evidence="1" id="KW-0479">Metal-binding</keyword>
<organism evidence="4 5">
    <name type="scientific">Dentiscutata erythropus</name>
    <dbReference type="NCBI Taxonomy" id="1348616"/>
    <lineage>
        <taxon>Eukaryota</taxon>
        <taxon>Fungi</taxon>
        <taxon>Fungi incertae sedis</taxon>
        <taxon>Mucoromycota</taxon>
        <taxon>Glomeromycotina</taxon>
        <taxon>Glomeromycetes</taxon>
        <taxon>Diversisporales</taxon>
        <taxon>Gigasporaceae</taxon>
        <taxon>Dentiscutata</taxon>
    </lineage>
</organism>
<dbReference type="InterPro" id="IPR036875">
    <property type="entry name" value="Znf_CCHC_sf"/>
</dbReference>
<dbReference type="SUPFAM" id="SSF57756">
    <property type="entry name" value="Retrovirus zinc finger-like domains"/>
    <property type="match status" value="1"/>
</dbReference>
<feature type="region of interest" description="Disordered" evidence="2">
    <location>
        <begin position="472"/>
        <end position="523"/>
    </location>
</feature>
<dbReference type="EMBL" id="CAJVPY010037240">
    <property type="protein sequence ID" value="CAG8802735.1"/>
    <property type="molecule type" value="Genomic_DNA"/>
</dbReference>
<feature type="non-terminal residue" evidence="4">
    <location>
        <position position="1"/>
    </location>
</feature>
<dbReference type="AlphaFoldDB" id="A0A9N9K0C6"/>
<evidence type="ECO:0000313" key="5">
    <source>
        <dbReference type="Proteomes" id="UP000789405"/>
    </source>
</evidence>
<reference evidence="4" key="1">
    <citation type="submission" date="2021-06" db="EMBL/GenBank/DDBJ databases">
        <authorList>
            <person name="Kallberg Y."/>
            <person name="Tangrot J."/>
            <person name="Rosling A."/>
        </authorList>
    </citation>
    <scope>NUCLEOTIDE SEQUENCE</scope>
    <source>
        <strain evidence="4">MA453B</strain>
    </source>
</reference>
<name>A0A9N9K0C6_9GLOM</name>
<dbReference type="InterPro" id="IPR001878">
    <property type="entry name" value="Znf_CCHC"/>
</dbReference>
<dbReference type="OrthoDB" id="2432760at2759"/>
<dbReference type="Pfam" id="PF00098">
    <property type="entry name" value="zf-CCHC"/>
    <property type="match status" value="1"/>
</dbReference>
<proteinExistence type="predicted"/>
<dbReference type="GO" id="GO:0008270">
    <property type="term" value="F:zinc ion binding"/>
    <property type="evidence" value="ECO:0007669"/>
    <property type="project" value="UniProtKB-KW"/>
</dbReference>
<sequence>FFMFDWNQQQTLINFHDRLHLPDTSFNHYFSNYLDSSCIICYPTPNNPSDQFNAFWNWFTFISSVYQFSRITTEIFDQYIHNFNIPVQTRIVDRLLSSIRFRQPEVRDTLVNQINNCTQHTQLFTQHLEELENLQNLEDYTTTDSNTETSDDEEPDLVDNLMNMNNGQAGQLLNLVRAIGEHLAVQNNVPMPTFIGGIQDPMEWLEEFERCATINRYTNDYKLQVVGGYLMNEWRTDLQNRIQTVGESIDHYAQDIKRLIKRVDHQENWSEQDKIYQFMKRLRREIAFQIRPLPSFRHNTTLEQVIEAARQIDENNKDYPEALMGFGENHTSPSPISQNYPAPQNDIKAAVTKALAPLIQALGRLAVNIPNVPTSPSTQGNNNNINRPWNRQPCKSPTCYKCRQVGHIARNCPTQQPSNFQQPPPNNQNNNIYATHFFAQQQQPQQMYQPVMQQVSPQPQPYIHIEQRNMDIDGNNQASDSGKPRNQSGRNVKAKLDPETQDDEDKEKKRKTSKGLTEKPPIAQMTIPYSIISDLMYTKAGISFGQLMSLPPFKNEVKK</sequence>
<feature type="non-terminal residue" evidence="4">
    <location>
        <position position="559"/>
    </location>
</feature>
<comment type="caution">
    <text evidence="4">The sequence shown here is derived from an EMBL/GenBank/DDBJ whole genome shotgun (WGS) entry which is preliminary data.</text>
</comment>
<gene>
    <name evidence="4" type="ORF">DERYTH_LOCUS23744</name>
</gene>
<feature type="domain" description="CCHC-type" evidence="3">
    <location>
        <begin position="399"/>
        <end position="413"/>
    </location>
</feature>
<feature type="compositionally biased region" description="Polar residues" evidence="2">
    <location>
        <begin position="474"/>
        <end position="490"/>
    </location>
</feature>
<evidence type="ECO:0000256" key="2">
    <source>
        <dbReference type="SAM" id="MobiDB-lite"/>
    </source>
</evidence>
<keyword evidence="1" id="KW-0862">Zinc</keyword>
<evidence type="ECO:0000256" key="1">
    <source>
        <dbReference type="PROSITE-ProRule" id="PRU00047"/>
    </source>
</evidence>
<keyword evidence="1" id="KW-0863">Zinc-finger</keyword>
<protein>
    <submittedName>
        <fullName evidence="4">20391_t:CDS:1</fullName>
    </submittedName>
</protein>
<accession>A0A9N9K0C6</accession>
<dbReference type="GO" id="GO:0003676">
    <property type="term" value="F:nucleic acid binding"/>
    <property type="evidence" value="ECO:0007669"/>
    <property type="project" value="InterPro"/>
</dbReference>
<dbReference type="Gene3D" id="4.10.60.10">
    <property type="entry name" value="Zinc finger, CCHC-type"/>
    <property type="match status" value="1"/>
</dbReference>
<dbReference type="Proteomes" id="UP000789405">
    <property type="component" value="Unassembled WGS sequence"/>
</dbReference>
<dbReference type="PROSITE" id="PS50158">
    <property type="entry name" value="ZF_CCHC"/>
    <property type="match status" value="1"/>
</dbReference>
<dbReference type="SMART" id="SM00343">
    <property type="entry name" value="ZnF_C2HC"/>
    <property type="match status" value="1"/>
</dbReference>
<evidence type="ECO:0000259" key="3">
    <source>
        <dbReference type="PROSITE" id="PS50158"/>
    </source>
</evidence>
<evidence type="ECO:0000313" key="4">
    <source>
        <dbReference type="EMBL" id="CAG8802735.1"/>
    </source>
</evidence>
<keyword evidence="5" id="KW-1185">Reference proteome</keyword>